<accession>A0ABM1SE29</accession>
<protein>
    <submittedName>
        <fullName evidence="3">Uncharacterized protein LOC111085826</fullName>
    </submittedName>
</protein>
<evidence type="ECO:0000313" key="3">
    <source>
        <dbReference type="RefSeq" id="XP_022241884.1"/>
    </source>
</evidence>
<gene>
    <name evidence="3" type="primary">LOC111085826</name>
</gene>
<keyword evidence="2" id="KW-1185">Reference proteome</keyword>
<dbReference type="GeneID" id="111085826"/>
<reference evidence="3" key="1">
    <citation type="submission" date="2025-08" db="UniProtKB">
        <authorList>
            <consortium name="RefSeq"/>
        </authorList>
    </citation>
    <scope>IDENTIFICATION</scope>
    <source>
        <tissue evidence="3">Muscle</tissue>
    </source>
</reference>
<proteinExistence type="predicted"/>
<organism evidence="2 3">
    <name type="scientific">Limulus polyphemus</name>
    <name type="common">Atlantic horseshoe crab</name>
    <dbReference type="NCBI Taxonomy" id="6850"/>
    <lineage>
        <taxon>Eukaryota</taxon>
        <taxon>Metazoa</taxon>
        <taxon>Ecdysozoa</taxon>
        <taxon>Arthropoda</taxon>
        <taxon>Chelicerata</taxon>
        <taxon>Merostomata</taxon>
        <taxon>Xiphosura</taxon>
        <taxon>Limulidae</taxon>
        <taxon>Limulus</taxon>
    </lineage>
</organism>
<name>A0ABM1SE29_LIMPO</name>
<dbReference type="Proteomes" id="UP000694941">
    <property type="component" value="Unplaced"/>
</dbReference>
<evidence type="ECO:0000313" key="2">
    <source>
        <dbReference type="Proteomes" id="UP000694941"/>
    </source>
</evidence>
<dbReference type="RefSeq" id="XP_022241884.1">
    <property type="nucleotide sequence ID" value="XM_022386176.1"/>
</dbReference>
<feature type="compositionally biased region" description="Polar residues" evidence="1">
    <location>
        <begin position="86"/>
        <end position="105"/>
    </location>
</feature>
<feature type="region of interest" description="Disordered" evidence="1">
    <location>
        <begin position="81"/>
        <end position="105"/>
    </location>
</feature>
<evidence type="ECO:0000256" key="1">
    <source>
        <dbReference type="SAM" id="MobiDB-lite"/>
    </source>
</evidence>
<sequence>MPGNCHFNDAWLEHPVYREWIMKVSSNPSTAKCAVCMCNFSLGNMDEAAVKSHVKSEKHKTKLVKQRGSSTLTIKSFFKPKGECPSVSTTQSADAMPSTCASSTSKVTYPIPVAAREDTL</sequence>